<dbReference type="EMBL" id="JAUSZV010000005">
    <property type="protein sequence ID" value="MDQ0906088.1"/>
    <property type="molecule type" value="Genomic_DNA"/>
</dbReference>
<dbReference type="GO" id="GO:0005829">
    <property type="term" value="C:cytosol"/>
    <property type="evidence" value="ECO:0007669"/>
    <property type="project" value="TreeGrafter"/>
</dbReference>
<dbReference type="InterPro" id="IPR051159">
    <property type="entry name" value="Hexapeptide_acetyltransf"/>
</dbReference>
<accession>A0AAW8F8D8</accession>
<dbReference type="PANTHER" id="PTHR23416">
    <property type="entry name" value="SIALIC ACID SYNTHASE-RELATED"/>
    <property type="match status" value="1"/>
</dbReference>
<evidence type="ECO:0000256" key="3">
    <source>
        <dbReference type="SAM" id="MobiDB-lite"/>
    </source>
</evidence>
<feature type="compositionally biased region" description="Low complexity" evidence="3">
    <location>
        <begin position="296"/>
        <end position="312"/>
    </location>
</feature>
<dbReference type="CDD" id="cd04647">
    <property type="entry name" value="LbH_MAT_like"/>
    <property type="match status" value="1"/>
</dbReference>
<dbReference type="Proteomes" id="UP001234216">
    <property type="component" value="Unassembled WGS sequence"/>
</dbReference>
<evidence type="ECO:0000313" key="4">
    <source>
        <dbReference type="EMBL" id="MDQ0906088.1"/>
    </source>
</evidence>
<dbReference type="InterPro" id="IPR001451">
    <property type="entry name" value="Hexapep"/>
</dbReference>
<dbReference type="RefSeq" id="WP_306973570.1">
    <property type="nucleotide sequence ID" value="NZ_JAUSZV010000005.1"/>
</dbReference>
<name>A0AAW8F8D8_9ACTN</name>
<protein>
    <submittedName>
        <fullName evidence="4">Acetyltransferase-like isoleucine patch superfamily enzyme</fullName>
    </submittedName>
</protein>
<sequence>MEHPSQPSVRHFDHCPWLFADEATEEQRAAQREVQRAVGGDTGIGERCYVAESAAVFPDRLRLGDDSYIAAHAYVTGELDTGSHCTLNPFTTVRGNVVLGHGVRIGAHTSLLGFNHSMAPDRPVYRQPLTSRGIRVGDDVWIGSHVIVVDGVTIGDHCVIGAGAVVTRDLPAWSVAAGNPARVLRDRREVRGSGTAEVDPAAAVSGIRPDDSRTPTTRPAPDPEPRAAAAGHPQPTPHDRRAVQTARAADTEAAAAAPERRSDDNRTPTTRPAPDPEPRAAAAGHPQPTPHDRRAVQTAKAADTEAAAAAAAPERRSDDNRTPTTRPAPEPGAAATGNAERAPHDRRGVQVAAPAVGAEVADLPGIRPGGGRTPATRPAPDPGPRAATLAGFADTARDQAARLLDRCWDGERYVDRPGAVPTVRAHCDAVEIADLLLGAVPEHLSAEEHIGRLSGLQDPKSGLVPEFGEPLPVADADGFIGEGAALYHVLCLGYALDLLGPGLPHPVCGVRDMTSRQLIARLEALPWRTGAWGAGAWVDSLATAAHWNLRHDDGGDNGHGTPEALFGWLLTRADPWTGMWGRPSAEEGRLQVVNGYYRLTRGSFAQFGLPVPYPERVVDAVLDHARDARHFGPGRENACNVLDVAHPLWLCTRQLGRDADGYRSGEIRDWAERQLATVLPRWQDGRGFGFGPGAAGPGPDPGLQGTEMWLAIIWYLADLLDRSGELGYRPRGIHRPEPARQGIGGLS</sequence>
<dbReference type="AlphaFoldDB" id="A0AAW8F8D8"/>
<evidence type="ECO:0000256" key="1">
    <source>
        <dbReference type="ARBA" id="ARBA00007274"/>
    </source>
</evidence>
<reference evidence="4" key="1">
    <citation type="submission" date="2023-07" db="EMBL/GenBank/DDBJ databases">
        <title>Comparative genomics of wheat-associated soil bacteria to identify genetic determinants of phenazine resistance.</title>
        <authorList>
            <person name="Mouncey N."/>
        </authorList>
    </citation>
    <scope>NUCLEOTIDE SEQUENCE</scope>
    <source>
        <strain evidence="4">V4I22</strain>
    </source>
</reference>
<dbReference type="InterPro" id="IPR011004">
    <property type="entry name" value="Trimer_LpxA-like_sf"/>
</dbReference>
<dbReference type="SUPFAM" id="SSF51161">
    <property type="entry name" value="Trimeric LpxA-like enzymes"/>
    <property type="match status" value="1"/>
</dbReference>
<gene>
    <name evidence="4" type="ORF">QFZ22_002073</name>
</gene>
<evidence type="ECO:0000256" key="2">
    <source>
        <dbReference type="ARBA" id="ARBA00022679"/>
    </source>
</evidence>
<comment type="similarity">
    <text evidence="1">Belongs to the transferase hexapeptide repeat family.</text>
</comment>
<evidence type="ECO:0000313" key="5">
    <source>
        <dbReference type="Proteomes" id="UP001234216"/>
    </source>
</evidence>
<comment type="caution">
    <text evidence="4">The sequence shown here is derived from an EMBL/GenBank/DDBJ whole genome shotgun (WGS) entry which is preliminary data.</text>
</comment>
<dbReference type="Pfam" id="PF00132">
    <property type="entry name" value="Hexapep"/>
    <property type="match status" value="1"/>
</dbReference>
<dbReference type="GO" id="GO:0008374">
    <property type="term" value="F:O-acyltransferase activity"/>
    <property type="evidence" value="ECO:0007669"/>
    <property type="project" value="TreeGrafter"/>
</dbReference>
<proteinExistence type="inferred from homology"/>
<organism evidence="4 5">
    <name type="scientific">Streptomyces canus</name>
    <dbReference type="NCBI Taxonomy" id="58343"/>
    <lineage>
        <taxon>Bacteria</taxon>
        <taxon>Bacillati</taxon>
        <taxon>Actinomycetota</taxon>
        <taxon>Actinomycetes</taxon>
        <taxon>Kitasatosporales</taxon>
        <taxon>Streptomycetaceae</taxon>
        <taxon>Streptomyces</taxon>
        <taxon>Streptomyces aurantiacus group</taxon>
    </lineage>
</organism>
<dbReference type="PANTHER" id="PTHR23416:SF23">
    <property type="entry name" value="ACETYLTRANSFERASE C18B11.09C-RELATED"/>
    <property type="match status" value="1"/>
</dbReference>
<feature type="region of interest" description="Disordered" evidence="3">
    <location>
        <begin position="187"/>
        <end position="385"/>
    </location>
</feature>
<keyword evidence="2" id="KW-0808">Transferase</keyword>
<dbReference type="Gene3D" id="2.160.10.10">
    <property type="entry name" value="Hexapeptide repeat proteins"/>
    <property type="match status" value="1"/>
</dbReference>
<feature type="compositionally biased region" description="Low complexity" evidence="3">
    <location>
        <begin position="243"/>
        <end position="257"/>
    </location>
</feature>